<dbReference type="RefSeq" id="WP_130922562.1">
    <property type="nucleotide sequence ID" value="NZ_JAANOM010000002.1"/>
</dbReference>
<feature type="transmembrane region" description="Helical" evidence="1">
    <location>
        <begin position="229"/>
        <end position="248"/>
    </location>
</feature>
<evidence type="ECO:0000259" key="2">
    <source>
        <dbReference type="Pfam" id="PF03818"/>
    </source>
</evidence>
<dbReference type="AlphaFoldDB" id="A0A4Q9BH18"/>
<dbReference type="Proteomes" id="UP000293583">
    <property type="component" value="Unassembled WGS sequence"/>
</dbReference>
<gene>
    <name evidence="3" type="primary">madM</name>
    <name evidence="3" type="ORF">EWU20_02180</name>
</gene>
<organism evidence="3 4">
    <name type="scientific">Aquirufa antheringensis</name>
    <dbReference type="NCBI Taxonomy" id="2516559"/>
    <lineage>
        <taxon>Bacteria</taxon>
        <taxon>Pseudomonadati</taxon>
        <taxon>Bacteroidota</taxon>
        <taxon>Cytophagia</taxon>
        <taxon>Cytophagales</taxon>
        <taxon>Flectobacillaceae</taxon>
        <taxon>Aquirufa</taxon>
    </lineage>
</organism>
<proteinExistence type="predicted"/>
<dbReference type="EMBL" id="SEWY01000001">
    <property type="protein sequence ID" value="TBH75407.1"/>
    <property type="molecule type" value="Genomic_DNA"/>
</dbReference>
<dbReference type="GO" id="GO:0044668">
    <property type="term" value="F:sodium:malonate symporter activity"/>
    <property type="evidence" value="ECO:0007669"/>
    <property type="project" value="InterPro"/>
</dbReference>
<sequence length="252" mass="25891">MEYIITFLDKNGLVFAFLITGLIMYFSERISKTLTRGKIPGSAISIFMGLVLAYFAGLETLGKKGIADIPGFSGFEIMGGPMFRDFAIVSTAMGASFAIIKKTGPIGVLSLFLGVIISFAAGVIIAYVMGITDAESLTTIGAGACTFVVGPVTGTALGASSDIIAISIAAGVVKSILVTIGTPLIAPYIGLKTPQSAMIFGGLMGTTSGVAAGLAATDPKLVPYGAMTATFYTGLGCLMCPSVLYFLMRAIL</sequence>
<feature type="transmembrane region" description="Helical" evidence="1">
    <location>
        <begin position="106"/>
        <end position="130"/>
    </location>
</feature>
<evidence type="ECO:0000313" key="3">
    <source>
        <dbReference type="EMBL" id="TBH75407.1"/>
    </source>
</evidence>
<feature type="transmembrane region" description="Helical" evidence="1">
    <location>
        <begin position="12"/>
        <end position="27"/>
    </location>
</feature>
<feature type="domain" description="Malonate/sodium symporter MadM subunit N-terminal" evidence="2">
    <location>
        <begin position="6"/>
        <end position="251"/>
    </location>
</feature>
<feature type="transmembrane region" description="Helical" evidence="1">
    <location>
        <begin position="163"/>
        <end position="185"/>
    </location>
</feature>
<evidence type="ECO:0000313" key="4">
    <source>
        <dbReference type="Proteomes" id="UP000293583"/>
    </source>
</evidence>
<dbReference type="Pfam" id="PF03818">
    <property type="entry name" value="MadM"/>
    <property type="match status" value="1"/>
</dbReference>
<keyword evidence="4" id="KW-1185">Reference proteome</keyword>
<reference evidence="3 4" key="1">
    <citation type="submission" date="2019-02" db="EMBL/GenBank/DDBJ databases">
        <title>Genome of a new Bacteroidetes strain.</title>
        <authorList>
            <person name="Pitt A."/>
        </authorList>
    </citation>
    <scope>NUCLEOTIDE SEQUENCE [LARGE SCALE GENOMIC DNA]</scope>
    <source>
        <strain evidence="3 4">103A-SOEBACH</strain>
    </source>
</reference>
<dbReference type="InterPro" id="IPR004691">
    <property type="entry name" value="Mal/Na_symporter_MadM"/>
</dbReference>
<feature type="transmembrane region" description="Helical" evidence="1">
    <location>
        <begin position="197"/>
        <end position="217"/>
    </location>
</feature>
<keyword evidence="1" id="KW-0472">Membrane</keyword>
<comment type="caution">
    <text evidence="3">The sequence shown here is derived from an EMBL/GenBank/DDBJ whole genome shotgun (WGS) entry which is preliminary data.</text>
</comment>
<dbReference type="InterPro" id="IPR018402">
    <property type="entry name" value="Mal/Na_symporter_MadM_N"/>
</dbReference>
<dbReference type="OrthoDB" id="4964461at2"/>
<feature type="transmembrane region" description="Helical" evidence="1">
    <location>
        <begin position="82"/>
        <end position="100"/>
    </location>
</feature>
<protein>
    <submittedName>
        <fullName evidence="3">Malonate transporter subunit MadM</fullName>
    </submittedName>
</protein>
<feature type="transmembrane region" description="Helical" evidence="1">
    <location>
        <begin position="39"/>
        <end position="61"/>
    </location>
</feature>
<accession>A0A4Q9BH18</accession>
<keyword evidence="1" id="KW-0812">Transmembrane</keyword>
<evidence type="ECO:0000256" key="1">
    <source>
        <dbReference type="SAM" id="Phobius"/>
    </source>
</evidence>
<keyword evidence="1" id="KW-1133">Transmembrane helix</keyword>
<name>A0A4Q9BH18_9BACT</name>
<dbReference type="NCBIfam" id="TIGR00808">
    <property type="entry name" value="malonate_madM"/>
    <property type="match status" value="1"/>
</dbReference>